<evidence type="ECO:0000256" key="4">
    <source>
        <dbReference type="ARBA" id="ARBA00023315"/>
    </source>
</evidence>
<gene>
    <name evidence="15" type="primary">aat</name>
    <name evidence="16" type="ORF">GV64_14300</name>
</gene>
<evidence type="ECO:0000256" key="2">
    <source>
        <dbReference type="ARBA" id="ARBA00022490"/>
    </source>
</evidence>
<keyword evidence="2 15" id="KW-0963">Cytoplasm</keyword>
<dbReference type="Pfam" id="PF03588">
    <property type="entry name" value="Leu_Phe_trans"/>
    <property type="match status" value="1"/>
</dbReference>
<dbReference type="InterPro" id="IPR042221">
    <property type="entry name" value="Leu/Phe-tRNA_Trfase_N"/>
</dbReference>
<comment type="function">
    <text evidence="8 15">Functions in the N-end rule pathway of protein degradation where it conjugates Leu, Phe and, less efficiently, Met from aminoacyl-tRNAs to the N-termini of proteins containing an N-terminal arginine or lysine.</text>
</comment>
<accession>A0A081KC78</accession>
<dbReference type="NCBIfam" id="TIGR00667">
    <property type="entry name" value="aat"/>
    <property type="match status" value="1"/>
</dbReference>
<evidence type="ECO:0000256" key="3">
    <source>
        <dbReference type="ARBA" id="ARBA00022679"/>
    </source>
</evidence>
<evidence type="ECO:0000313" key="16">
    <source>
        <dbReference type="EMBL" id="KEI71754.1"/>
    </source>
</evidence>
<evidence type="ECO:0000256" key="12">
    <source>
        <dbReference type="ARBA" id="ARBA00077136"/>
    </source>
</evidence>
<protein>
    <recommendedName>
        <fullName evidence="11 15">Leucyl/phenylalanyl-tRNA--protein transferase</fullName>
        <ecNumber evidence="10 15">2.3.2.6</ecNumber>
    </recommendedName>
    <alternativeName>
        <fullName evidence="12 15">L/F-transferase</fullName>
    </alternativeName>
    <alternativeName>
        <fullName evidence="13 15">Leucyltransferase</fullName>
    </alternativeName>
    <alternativeName>
        <fullName evidence="14 15">Phenyalanyltransferase</fullName>
    </alternativeName>
</protein>
<proteinExistence type="inferred from homology"/>
<name>A0A081KC78_9GAMM</name>
<dbReference type="Proteomes" id="UP000027997">
    <property type="component" value="Unassembled WGS sequence"/>
</dbReference>
<evidence type="ECO:0000256" key="9">
    <source>
        <dbReference type="ARBA" id="ARBA00061535"/>
    </source>
</evidence>
<dbReference type="GO" id="GO:0030163">
    <property type="term" value="P:protein catabolic process"/>
    <property type="evidence" value="ECO:0007669"/>
    <property type="project" value="UniProtKB-UniRule"/>
</dbReference>
<organism evidence="16 17">
    <name type="scientific">Endozoicomonas elysicola</name>
    <dbReference type="NCBI Taxonomy" id="305900"/>
    <lineage>
        <taxon>Bacteria</taxon>
        <taxon>Pseudomonadati</taxon>
        <taxon>Pseudomonadota</taxon>
        <taxon>Gammaproteobacteria</taxon>
        <taxon>Oceanospirillales</taxon>
        <taxon>Endozoicomonadaceae</taxon>
        <taxon>Endozoicomonas</taxon>
    </lineage>
</organism>
<evidence type="ECO:0000256" key="14">
    <source>
        <dbReference type="ARBA" id="ARBA00083640"/>
    </source>
</evidence>
<dbReference type="GO" id="GO:0008914">
    <property type="term" value="F:leucyl-tRNA--protein transferase activity"/>
    <property type="evidence" value="ECO:0007669"/>
    <property type="project" value="UniProtKB-UniRule"/>
</dbReference>
<dbReference type="InterPro" id="IPR042203">
    <property type="entry name" value="Leu/Phe-tRNA_Trfase_C"/>
</dbReference>
<dbReference type="InterPro" id="IPR016181">
    <property type="entry name" value="Acyl_CoA_acyltransferase"/>
</dbReference>
<comment type="catalytic activity">
    <reaction evidence="7 15">
        <text>N-terminal L-lysyl-[protein] + L-leucyl-tRNA(Leu) = N-terminal L-leucyl-L-lysyl-[protein] + tRNA(Leu) + H(+)</text>
        <dbReference type="Rhea" id="RHEA:12340"/>
        <dbReference type="Rhea" id="RHEA-COMP:9613"/>
        <dbReference type="Rhea" id="RHEA-COMP:9622"/>
        <dbReference type="Rhea" id="RHEA-COMP:12670"/>
        <dbReference type="Rhea" id="RHEA-COMP:12671"/>
        <dbReference type="ChEBI" id="CHEBI:15378"/>
        <dbReference type="ChEBI" id="CHEBI:65249"/>
        <dbReference type="ChEBI" id="CHEBI:78442"/>
        <dbReference type="ChEBI" id="CHEBI:78494"/>
        <dbReference type="ChEBI" id="CHEBI:133043"/>
        <dbReference type="EC" id="2.3.2.6"/>
    </reaction>
</comment>
<comment type="catalytic activity">
    <reaction evidence="6 15">
        <text>N-terminal L-arginyl-[protein] + L-leucyl-tRNA(Leu) = N-terminal L-leucyl-L-arginyl-[protein] + tRNA(Leu) + H(+)</text>
        <dbReference type="Rhea" id="RHEA:50416"/>
        <dbReference type="Rhea" id="RHEA-COMP:9613"/>
        <dbReference type="Rhea" id="RHEA-COMP:9622"/>
        <dbReference type="Rhea" id="RHEA-COMP:12672"/>
        <dbReference type="Rhea" id="RHEA-COMP:12673"/>
        <dbReference type="ChEBI" id="CHEBI:15378"/>
        <dbReference type="ChEBI" id="CHEBI:64719"/>
        <dbReference type="ChEBI" id="CHEBI:78442"/>
        <dbReference type="ChEBI" id="CHEBI:78494"/>
        <dbReference type="ChEBI" id="CHEBI:133044"/>
        <dbReference type="EC" id="2.3.2.6"/>
    </reaction>
</comment>
<dbReference type="EC" id="2.3.2.6" evidence="10 15"/>
<comment type="catalytic activity">
    <reaction evidence="5 15">
        <text>L-phenylalanyl-tRNA(Phe) + an N-terminal L-alpha-aminoacyl-[protein] = an N-terminal L-phenylalanyl-L-alpha-aminoacyl-[protein] + tRNA(Phe)</text>
        <dbReference type="Rhea" id="RHEA:43632"/>
        <dbReference type="Rhea" id="RHEA-COMP:9668"/>
        <dbReference type="Rhea" id="RHEA-COMP:9699"/>
        <dbReference type="Rhea" id="RHEA-COMP:10636"/>
        <dbReference type="Rhea" id="RHEA-COMP:10637"/>
        <dbReference type="ChEBI" id="CHEBI:78442"/>
        <dbReference type="ChEBI" id="CHEBI:78531"/>
        <dbReference type="ChEBI" id="CHEBI:78597"/>
        <dbReference type="ChEBI" id="CHEBI:83561"/>
        <dbReference type="EC" id="2.3.2.6"/>
    </reaction>
</comment>
<evidence type="ECO:0000256" key="1">
    <source>
        <dbReference type="ARBA" id="ARBA00004496"/>
    </source>
</evidence>
<evidence type="ECO:0000313" key="17">
    <source>
        <dbReference type="Proteomes" id="UP000027997"/>
    </source>
</evidence>
<dbReference type="HAMAP" id="MF_00688">
    <property type="entry name" value="Leu_Phe_trans"/>
    <property type="match status" value="1"/>
</dbReference>
<keyword evidence="4 15" id="KW-0012">Acyltransferase</keyword>
<reference evidence="16 17" key="1">
    <citation type="submission" date="2014-06" db="EMBL/GenBank/DDBJ databases">
        <title>Whole Genome Sequences of Three Symbiotic Endozoicomonas Bacteria.</title>
        <authorList>
            <person name="Neave M.J."/>
            <person name="Apprill A."/>
            <person name="Voolstra C.R."/>
        </authorList>
    </citation>
    <scope>NUCLEOTIDE SEQUENCE [LARGE SCALE GENOMIC DNA]</scope>
    <source>
        <strain evidence="16 17">DSM 22380</strain>
    </source>
</reference>
<dbReference type="GO" id="GO:0005737">
    <property type="term" value="C:cytoplasm"/>
    <property type="evidence" value="ECO:0007669"/>
    <property type="project" value="UniProtKB-SubCell"/>
</dbReference>
<dbReference type="Gene3D" id="3.30.70.3550">
    <property type="entry name" value="Leucyl/phenylalanyl-tRNA-protein transferase, N-terminal domain"/>
    <property type="match status" value="1"/>
</dbReference>
<dbReference type="eggNOG" id="COG2360">
    <property type="taxonomic scope" value="Bacteria"/>
</dbReference>
<dbReference type="InterPro" id="IPR004616">
    <property type="entry name" value="Leu/Phe-tRNA_Trfase"/>
</dbReference>
<comment type="similarity">
    <text evidence="9 15">Belongs to the L/F-transferase family.</text>
</comment>
<evidence type="ECO:0000256" key="15">
    <source>
        <dbReference type="HAMAP-Rule" id="MF_00688"/>
    </source>
</evidence>
<keyword evidence="17" id="KW-1185">Reference proteome</keyword>
<dbReference type="STRING" id="305900.GV64_14300"/>
<keyword evidence="3 15" id="KW-0808">Transferase</keyword>
<comment type="caution">
    <text evidence="16">The sequence shown here is derived from an EMBL/GenBank/DDBJ whole genome shotgun (WGS) entry which is preliminary data.</text>
</comment>
<evidence type="ECO:0000256" key="5">
    <source>
        <dbReference type="ARBA" id="ARBA00050607"/>
    </source>
</evidence>
<dbReference type="AlphaFoldDB" id="A0A081KC78"/>
<evidence type="ECO:0000256" key="11">
    <source>
        <dbReference type="ARBA" id="ARBA00074372"/>
    </source>
</evidence>
<dbReference type="Gene3D" id="3.40.630.70">
    <property type="entry name" value="Leucyl/phenylalanyl-tRNA-protein transferase, C-terminal domain"/>
    <property type="match status" value="1"/>
</dbReference>
<dbReference type="RefSeq" id="WP_020583465.1">
    <property type="nucleotide sequence ID" value="NZ_JOJP01000001.1"/>
</dbReference>
<dbReference type="FunFam" id="3.30.70.3550:FF:000001">
    <property type="entry name" value="Leucyl/phenylalanyl-tRNA--protein transferase"/>
    <property type="match status" value="1"/>
</dbReference>
<dbReference type="PANTHER" id="PTHR30098:SF2">
    <property type="entry name" value="LEUCYL_PHENYLALANYL-TRNA--PROTEIN TRANSFERASE"/>
    <property type="match status" value="1"/>
</dbReference>
<dbReference type="EMBL" id="JOJP01000001">
    <property type="protein sequence ID" value="KEI71754.1"/>
    <property type="molecule type" value="Genomic_DNA"/>
</dbReference>
<evidence type="ECO:0000256" key="13">
    <source>
        <dbReference type="ARBA" id="ARBA00077165"/>
    </source>
</evidence>
<dbReference type="SUPFAM" id="SSF55729">
    <property type="entry name" value="Acyl-CoA N-acyltransferases (Nat)"/>
    <property type="match status" value="1"/>
</dbReference>
<evidence type="ECO:0000256" key="10">
    <source>
        <dbReference type="ARBA" id="ARBA00066767"/>
    </source>
</evidence>
<dbReference type="FunFam" id="3.40.630.70:FF:000001">
    <property type="entry name" value="Leucyl/phenylalanyl-tRNA--protein transferase"/>
    <property type="match status" value="1"/>
</dbReference>
<evidence type="ECO:0000256" key="8">
    <source>
        <dbReference type="ARBA" id="ARBA00054043"/>
    </source>
</evidence>
<comment type="subcellular location">
    <subcellularLocation>
        <location evidence="1 15">Cytoplasm</location>
    </subcellularLocation>
</comment>
<sequence length="238" mass="27357">MRDTITFLPENVTEFPPLDYALEKPEGLLAVGGNLQVNTLVMAYQRGIFPWFNDGDPILWWSPSPRMVFTPGELHISRSLRKLLRKNIYQVTFDYDFPAVMHGCAAIRRDSEGTWITTDMINAYLALHNAGYAHSVEIWQTGKLVGGLYGVALGKIFYAESMFSIENNTSKIAMAALSDQLSRWQFELVDCQIHSAHLESMGAWLMPRNQFSDYLKRYCSEMSSCANWKQEWQWNDHQ</sequence>
<dbReference type="PANTHER" id="PTHR30098">
    <property type="entry name" value="LEUCYL/PHENYLALANYL-TRNA--PROTEIN TRANSFERASE"/>
    <property type="match status" value="1"/>
</dbReference>
<evidence type="ECO:0000256" key="6">
    <source>
        <dbReference type="ARBA" id="ARBA00050652"/>
    </source>
</evidence>
<evidence type="ECO:0000256" key="7">
    <source>
        <dbReference type="ARBA" id="ARBA00051538"/>
    </source>
</evidence>